<dbReference type="InParanoid" id="A0A136J165"/>
<gene>
    <name evidence="3" type="ORF">Micbo1qcDRAFT_226756</name>
</gene>
<proteinExistence type="predicted"/>
<evidence type="ECO:0008006" key="5">
    <source>
        <dbReference type="Google" id="ProtNLM"/>
    </source>
</evidence>
<dbReference type="InterPro" id="IPR001138">
    <property type="entry name" value="Zn2Cys6_DnaBD"/>
</dbReference>
<dbReference type="STRING" id="196109.A0A136J165"/>
<dbReference type="EMBL" id="KQ964252">
    <property type="protein sequence ID" value="KXJ90746.1"/>
    <property type="molecule type" value="Genomic_DNA"/>
</dbReference>
<accession>A0A136J165</accession>
<evidence type="ECO:0000313" key="3">
    <source>
        <dbReference type="EMBL" id="KXJ90746.1"/>
    </source>
</evidence>
<organism evidence="3 4">
    <name type="scientific">Microdochium bolleyi</name>
    <dbReference type="NCBI Taxonomy" id="196109"/>
    <lineage>
        <taxon>Eukaryota</taxon>
        <taxon>Fungi</taxon>
        <taxon>Dikarya</taxon>
        <taxon>Ascomycota</taxon>
        <taxon>Pezizomycotina</taxon>
        <taxon>Sordariomycetes</taxon>
        <taxon>Xylariomycetidae</taxon>
        <taxon>Xylariales</taxon>
        <taxon>Microdochiaceae</taxon>
        <taxon>Microdochium</taxon>
    </lineage>
</organism>
<dbReference type="Proteomes" id="UP000070501">
    <property type="component" value="Unassembled WGS sequence"/>
</dbReference>
<dbReference type="SUPFAM" id="SSF57701">
    <property type="entry name" value="Zn2/Cys6 DNA-binding domain"/>
    <property type="match status" value="1"/>
</dbReference>
<dbReference type="PANTHER" id="PTHR37540:SF9">
    <property type="entry name" value="ZN(2)-C6 FUNGAL-TYPE DOMAIN-CONTAINING PROTEIN"/>
    <property type="match status" value="1"/>
</dbReference>
<dbReference type="InterPro" id="IPR036864">
    <property type="entry name" value="Zn2-C6_fun-type_DNA-bd_sf"/>
</dbReference>
<dbReference type="OrthoDB" id="415825at2759"/>
<sequence length="574" mass="63156">MSKILEPVVVSTATNPRRPRKQYSCLECQRRKQKCIFKDIETACVNCARRFPPVECVRTGTRAPQERHVKVFQLGSWDELPATGRPPKHKVSISSEPKSSRESSRRQSEDDQSDDSARSWTHSQSGTFTLTVRTKKPFLLDGCGDRSVPSPRFPMLGGILTEIGTTLNAFPLESTKRNTELLHYYLRNVVPNLVSIDGESQPTFWKNNVLHWQLQSPLMPNIGILMAATTCGLERDSTRETLSIKSTVLGYINSYLASSTPETFRAVAVELIKCILSMVVMEWFWGTEESMRAHQRGIKEMLRLCGGISGLADPVAGAIPILTDYELACGFEEDLCWQKGDPSYNAPWPSPTSWPHGFDCPLIAGPSTFLDVQADLGIDACLASILDDVRFLTTSVTTPPTIQHGNGGGGGGGGISIASKIKIQTTASWLHDRLLKMPPATATRKDSDTGSSSSDAEAAAALAETIRLAGLVYSSSIKSLTPFARYPRAQTLSALSDAMLRVPLSRWKKIPGIYLWVLLVLCPSTKPDMRGKYIRRKMATTGLAVGFEDFVFSIACLRACWQVQRWIANGGVAH</sequence>
<dbReference type="GO" id="GO:0000981">
    <property type="term" value="F:DNA-binding transcription factor activity, RNA polymerase II-specific"/>
    <property type="evidence" value="ECO:0007669"/>
    <property type="project" value="InterPro"/>
</dbReference>
<dbReference type="Pfam" id="PF11951">
    <property type="entry name" value="Fungal_trans_2"/>
    <property type="match status" value="1"/>
</dbReference>
<dbReference type="InterPro" id="IPR021858">
    <property type="entry name" value="Fun_TF"/>
</dbReference>
<dbReference type="AlphaFoldDB" id="A0A136J165"/>
<keyword evidence="4" id="KW-1185">Reference proteome</keyword>
<evidence type="ECO:0000256" key="2">
    <source>
        <dbReference type="SAM" id="MobiDB-lite"/>
    </source>
</evidence>
<dbReference type="CDD" id="cd00067">
    <property type="entry name" value="GAL4"/>
    <property type="match status" value="1"/>
</dbReference>
<dbReference type="GO" id="GO:0008270">
    <property type="term" value="F:zinc ion binding"/>
    <property type="evidence" value="ECO:0007669"/>
    <property type="project" value="InterPro"/>
</dbReference>
<name>A0A136J165_9PEZI</name>
<reference evidence="4" key="1">
    <citation type="submission" date="2016-02" db="EMBL/GenBank/DDBJ databases">
        <title>Draft genome sequence of Microdochium bolleyi, a fungal endophyte of beachgrass.</title>
        <authorList>
            <consortium name="DOE Joint Genome Institute"/>
            <person name="David A.S."/>
            <person name="May G."/>
            <person name="Haridas S."/>
            <person name="Lim J."/>
            <person name="Wang M."/>
            <person name="Labutti K."/>
            <person name="Lipzen A."/>
            <person name="Barry K."/>
            <person name="Grigoriev I.V."/>
        </authorList>
    </citation>
    <scope>NUCLEOTIDE SEQUENCE [LARGE SCALE GENOMIC DNA]</scope>
    <source>
        <strain evidence="4">J235TASD1</strain>
    </source>
</reference>
<feature type="region of interest" description="Disordered" evidence="2">
    <location>
        <begin position="78"/>
        <end position="122"/>
    </location>
</feature>
<evidence type="ECO:0000313" key="4">
    <source>
        <dbReference type="Proteomes" id="UP000070501"/>
    </source>
</evidence>
<dbReference type="PANTHER" id="PTHR37540">
    <property type="entry name" value="TRANSCRIPTION FACTOR (ACR-2), PUTATIVE-RELATED-RELATED"/>
    <property type="match status" value="1"/>
</dbReference>
<keyword evidence="1" id="KW-0539">Nucleus</keyword>
<evidence type="ECO:0000256" key="1">
    <source>
        <dbReference type="ARBA" id="ARBA00023242"/>
    </source>
</evidence>
<feature type="compositionally biased region" description="Basic and acidic residues" evidence="2">
    <location>
        <begin position="98"/>
        <end position="109"/>
    </location>
</feature>
<protein>
    <recommendedName>
        <fullName evidence="5">Zn(2)-C6 fungal-type domain-containing protein</fullName>
    </recommendedName>
</protein>